<sequence>MDSNATLPMWSQHLMEYRRARGWVEADLARELKKLRPDLPAVKSLAHMIRSDWETGKHKPGPRYRMLLSTALGVDEANLFSDGPLTSAEDDEASCPSPSVESPLPLALTQPLPSAPPPVGPVAPELVVYFLEQLPGHYRADMFLGPRHLIPTVATQAQLIDSLIRSADGPVRRGLLGAGVAYSALLGWLHQDAGDFAQSARWRDISLDMAHRSADPQLISYALTNKAMLAIDVSDGRAVVDYAEAALADEGRLCPKVRVLGLVHQAHGYAFLRERDRVDAALDRAAGLVPQVDDEHPWGNSCRRTREYIDVQRATAYGRLGAHREAVDLWDRILGSAPESARRDNGVFWTRQATALAALPEPERVVEIAAATTAVASDTGSARLRRELVALNGKASSWAKTPAGRELSEIIATIT</sequence>
<feature type="region of interest" description="Disordered" evidence="1">
    <location>
        <begin position="81"/>
        <end position="104"/>
    </location>
</feature>
<evidence type="ECO:0000313" key="3">
    <source>
        <dbReference type="Proteomes" id="UP001500665"/>
    </source>
</evidence>
<accession>A0ABN1RZT0</accession>
<protein>
    <recommendedName>
        <fullName evidence="4">HTH cro/C1-type domain-containing protein</fullName>
    </recommendedName>
</protein>
<organism evidence="2 3">
    <name type="scientific">Actinocorallia libanotica</name>
    <dbReference type="NCBI Taxonomy" id="46162"/>
    <lineage>
        <taxon>Bacteria</taxon>
        <taxon>Bacillati</taxon>
        <taxon>Actinomycetota</taxon>
        <taxon>Actinomycetes</taxon>
        <taxon>Streptosporangiales</taxon>
        <taxon>Thermomonosporaceae</taxon>
        <taxon>Actinocorallia</taxon>
    </lineage>
</organism>
<reference evidence="2 3" key="1">
    <citation type="journal article" date="2019" name="Int. J. Syst. Evol. Microbiol.">
        <title>The Global Catalogue of Microorganisms (GCM) 10K type strain sequencing project: providing services to taxonomists for standard genome sequencing and annotation.</title>
        <authorList>
            <consortium name="The Broad Institute Genomics Platform"/>
            <consortium name="The Broad Institute Genome Sequencing Center for Infectious Disease"/>
            <person name="Wu L."/>
            <person name="Ma J."/>
        </authorList>
    </citation>
    <scope>NUCLEOTIDE SEQUENCE [LARGE SCALE GENOMIC DNA]</scope>
    <source>
        <strain evidence="2 3">JCM 10696</strain>
    </source>
</reference>
<evidence type="ECO:0000256" key="1">
    <source>
        <dbReference type="SAM" id="MobiDB-lite"/>
    </source>
</evidence>
<dbReference type="EMBL" id="BAAAHH010000057">
    <property type="protein sequence ID" value="GAA0968586.1"/>
    <property type="molecule type" value="Genomic_DNA"/>
</dbReference>
<keyword evidence="3" id="KW-1185">Reference proteome</keyword>
<proteinExistence type="predicted"/>
<name>A0ABN1RZT0_9ACTN</name>
<dbReference type="InterPro" id="IPR011990">
    <property type="entry name" value="TPR-like_helical_dom_sf"/>
</dbReference>
<gene>
    <name evidence="2" type="ORF">GCM10009550_74190</name>
</gene>
<comment type="caution">
    <text evidence="2">The sequence shown here is derived from an EMBL/GenBank/DDBJ whole genome shotgun (WGS) entry which is preliminary data.</text>
</comment>
<dbReference type="Gene3D" id="1.25.40.10">
    <property type="entry name" value="Tetratricopeptide repeat domain"/>
    <property type="match status" value="1"/>
</dbReference>
<dbReference type="Proteomes" id="UP001500665">
    <property type="component" value="Unassembled WGS sequence"/>
</dbReference>
<dbReference type="RefSeq" id="WP_344247135.1">
    <property type="nucleotide sequence ID" value="NZ_BAAAHH010000057.1"/>
</dbReference>
<evidence type="ECO:0008006" key="4">
    <source>
        <dbReference type="Google" id="ProtNLM"/>
    </source>
</evidence>
<evidence type="ECO:0000313" key="2">
    <source>
        <dbReference type="EMBL" id="GAA0968586.1"/>
    </source>
</evidence>